<gene>
    <name evidence="2" type="ORF">Tco_1132453</name>
</gene>
<keyword evidence="3" id="KW-1185">Reference proteome</keyword>
<dbReference type="Proteomes" id="UP001151760">
    <property type="component" value="Unassembled WGS sequence"/>
</dbReference>
<feature type="region of interest" description="Disordered" evidence="1">
    <location>
        <begin position="72"/>
        <end position="102"/>
    </location>
</feature>
<comment type="caution">
    <text evidence="2">The sequence shown here is derived from an EMBL/GenBank/DDBJ whole genome shotgun (WGS) entry which is preliminary data.</text>
</comment>
<proteinExistence type="predicted"/>
<name>A0ABQ5JBY1_9ASTR</name>
<evidence type="ECO:0000313" key="2">
    <source>
        <dbReference type="EMBL" id="GJU10057.1"/>
    </source>
</evidence>
<feature type="region of interest" description="Disordered" evidence="1">
    <location>
        <begin position="19"/>
        <end position="49"/>
    </location>
</feature>
<dbReference type="EMBL" id="BQNB010021787">
    <property type="protein sequence ID" value="GJU10057.1"/>
    <property type="molecule type" value="Genomic_DNA"/>
</dbReference>
<accession>A0ABQ5JBY1</accession>
<evidence type="ECO:0000313" key="3">
    <source>
        <dbReference type="Proteomes" id="UP001151760"/>
    </source>
</evidence>
<sequence>MHMETLSLSNDVEIMQMMTKNPPLDQTGGPREDELEKNQNQPLAGGLAHTKEPMHIDKDLEEPAHQEFDIGATKEQSEEETSQHPYWFQKPAKLPTPDRDWNKTLPAVHRPVQPWLSHLAREEGSCKSFDELMDTLSGVL</sequence>
<organism evidence="2 3">
    <name type="scientific">Tanacetum coccineum</name>
    <dbReference type="NCBI Taxonomy" id="301880"/>
    <lineage>
        <taxon>Eukaryota</taxon>
        <taxon>Viridiplantae</taxon>
        <taxon>Streptophyta</taxon>
        <taxon>Embryophyta</taxon>
        <taxon>Tracheophyta</taxon>
        <taxon>Spermatophyta</taxon>
        <taxon>Magnoliopsida</taxon>
        <taxon>eudicotyledons</taxon>
        <taxon>Gunneridae</taxon>
        <taxon>Pentapetalae</taxon>
        <taxon>asterids</taxon>
        <taxon>campanulids</taxon>
        <taxon>Asterales</taxon>
        <taxon>Asteraceae</taxon>
        <taxon>Asteroideae</taxon>
        <taxon>Anthemideae</taxon>
        <taxon>Anthemidinae</taxon>
        <taxon>Tanacetum</taxon>
    </lineage>
</organism>
<reference evidence="2" key="2">
    <citation type="submission" date="2022-01" db="EMBL/GenBank/DDBJ databases">
        <authorList>
            <person name="Yamashiro T."/>
            <person name="Shiraishi A."/>
            <person name="Satake H."/>
            <person name="Nakayama K."/>
        </authorList>
    </citation>
    <scope>NUCLEOTIDE SEQUENCE</scope>
</reference>
<evidence type="ECO:0000256" key="1">
    <source>
        <dbReference type="SAM" id="MobiDB-lite"/>
    </source>
</evidence>
<reference evidence="2" key="1">
    <citation type="journal article" date="2022" name="Int. J. Mol. Sci.">
        <title>Draft Genome of Tanacetum Coccineum: Genomic Comparison of Closely Related Tanacetum-Family Plants.</title>
        <authorList>
            <person name="Yamashiro T."/>
            <person name="Shiraishi A."/>
            <person name="Nakayama K."/>
            <person name="Satake H."/>
        </authorList>
    </citation>
    <scope>NUCLEOTIDE SEQUENCE</scope>
</reference>
<protein>
    <submittedName>
        <fullName evidence="2">Uncharacterized protein</fullName>
    </submittedName>
</protein>